<comment type="subcellular location">
    <subcellularLocation>
        <location evidence="1">Membrane</location>
        <topology evidence="1">Multi-pass membrane protein</topology>
    </subcellularLocation>
</comment>
<evidence type="ECO:0000256" key="2">
    <source>
        <dbReference type="ARBA" id="ARBA00022692"/>
    </source>
</evidence>
<proteinExistence type="predicted"/>
<evidence type="ECO:0000256" key="5">
    <source>
        <dbReference type="SAM" id="Phobius"/>
    </source>
</evidence>
<feature type="transmembrane region" description="Helical" evidence="5">
    <location>
        <begin position="217"/>
        <end position="236"/>
    </location>
</feature>
<evidence type="ECO:0000256" key="3">
    <source>
        <dbReference type="ARBA" id="ARBA00022989"/>
    </source>
</evidence>
<name>A0A0F9G0D3_9ZZZZ</name>
<evidence type="ECO:0000256" key="4">
    <source>
        <dbReference type="ARBA" id="ARBA00023136"/>
    </source>
</evidence>
<feature type="transmembrane region" description="Helical" evidence="5">
    <location>
        <begin position="162"/>
        <end position="189"/>
    </location>
</feature>
<feature type="transmembrane region" description="Helical" evidence="5">
    <location>
        <begin position="331"/>
        <end position="350"/>
    </location>
</feature>
<keyword evidence="2 5" id="KW-0812">Transmembrane</keyword>
<evidence type="ECO:0000259" key="6">
    <source>
        <dbReference type="Pfam" id="PF04932"/>
    </source>
</evidence>
<dbReference type="Pfam" id="PF04932">
    <property type="entry name" value="Wzy_C"/>
    <property type="match status" value="1"/>
</dbReference>
<sequence length="381" mass="42622">NRPWTGILLTTLIVGSALIWYPWFKFGHHLRVPRELLFVGLGAIGYGAWLAARFRWMGLFVVSASATTMIMAITSKVMYPLAYYQLFSILMGSFIFLMFYETIPKWRKFYIGAIATVVAIQIVMFLFHKFSIDPLRMYCINPLTCTGKVPFTIGTLDNSSLLAGYLAISIPLIIRPYLWLAIPAFALLIYADSTIPVGALAVGLAVVLWSLVSWEKALAGTLIVIILVFAYIYWYHKFNFAITGDLVRFSVWKRALIGSLDRPIIGHGLSAFRQGFTDYATKTGAFLEHTGWARAHSEPIQLAVESGYITVGVVFAYIVSMGRRYWKATKSIRAVTTGAAFATLVVFSFAHFPFHIAPLAAIGLFTMADLQRTLDKDFRGK</sequence>
<feature type="transmembrane region" description="Helical" evidence="5">
    <location>
        <begin position="81"/>
        <end position="103"/>
    </location>
</feature>
<feature type="non-terminal residue" evidence="7">
    <location>
        <position position="1"/>
    </location>
</feature>
<organism evidence="7">
    <name type="scientific">marine sediment metagenome</name>
    <dbReference type="NCBI Taxonomy" id="412755"/>
    <lineage>
        <taxon>unclassified sequences</taxon>
        <taxon>metagenomes</taxon>
        <taxon>ecological metagenomes</taxon>
    </lineage>
</organism>
<gene>
    <name evidence="7" type="ORF">LCGC14_2241430</name>
</gene>
<dbReference type="PANTHER" id="PTHR37422:SF13">
    <property type="entry name" value="LIPOPOLYSACCHARIDE BIOSYNTHESIS PROTEIN PA4999-RELATED"/>
    <property type="match status" value="1"/>
</dbReference>
<accession>A0A0F9G0D3</accession>
<feature type="transmembrane region" description="Helical" evidence="5">
    <location>
        <begin position="36"/>
        <end position="52"/>
    </location>
</feature>
<dbReference type="InterPro" id="IPR007016">
    <property type="entry name" value="O-antigen_ligase-rel_domated"/>
</dbReference>
<keyword evidence="3 5" id="KW-1133">Transmembrane helix</keyword>
<reference evidence="7" key="1">
    <citation type="journal article" date="2015" name="Nature">
        <title>Complex archaea that bridge the gap between prokaryotes and eukaryotes.</title>
        <authorList>
            <person name="Spang A."/>
            <person name="Saw J.H."/>
            <person name="Jorgensen S.L."/>
            <person name="Zaremba-Niedzwiedzka K."/>
            <person name="Martijn J."/>
            <person name="Lind A.E."/>
            <person name="van Eijk R."/>
            <person name="Schleper C."/>
            <person name="Guy L."/>
            <person name="Ettema T.J."/>
        </authorList>
    </citation>
    <scope>NUCLEOTIDE SEQUENCE</scope>
</reference>
<dbReference type="InterPro" id="IPR051533">
    <property type="entry name" value="WaaL-like"/>
</dbReference>
<protein>
    <recommendedName>
        <fullName evidence="6">O-antigen ligase-related domain-containing protein</fullName>
    </recommendedName>
</protein>
<evidence type="ECO:0000313" key="7">
    <source>
        <dbReference type="EMBL" id="KKL56837.1"/>
    </source>
</evidence>
<comment type="caution">
    <text evidence="7">The sequence shown here is derived from an EMBL/GenBank/DDBJ whole genome shotgun (WGS) entry which is preliminary data.</text>
</comment>
<dbReference type="EMBL" id="LAZR01030360">
    <property type="protein sequence ID" value="KKL56837.1"/>
    <property type="molecule type" value="Genomic_DNA"/>
</dbReference>
<feature type="domain" description="O-antigen ligase-related" evidence="6">
    <location>
        <begin position="181"/>
        <end position="311"/>
    </location>
</feature>
<keyword evidence="4 5" id="KW-0472">Membrane</keyword>
<evidence type="ECO:0000256" key="1">
    <source>
        <dbReference type="ARBA" id="ARBA00004141"/>
    </source>
</evidence>
<feature type="transmembrane region" description="Helical" evidence="5">
    <location>
        <begin position="300"/>
        <end position="319"/>
    </location>
</feature>
<dbReference type="GO" id="GO:0016020">
    <property type="term" value="C:membrane"/>
    <property type="evidence" value="ECO:0007669"/>
    <property type="project" value="UniProtKB-SubCell"/>
</dbReference>
<feature type="transmembrane region" description="Helical" evidence="5">
    <location>
        <begin position="109"/>
        <end position="127"/>
    </location>
</feature>
<feature type="transmembrane region" description="Helical" evidence="5">
    <location>
        <begin position="6"/>
        <end position="24"/>
    </location>
</feature>
<feature type="transmembrane region" description="Helical" evidence="5">
    <location>
        <begin position="195"/>
        <end position="212"/>
    </location>
</feature>
<dbReference type="PANTHER" id="PTHR37422">
    <property type="entry name" value="TEICHURONIC ACID BIOSYNTHESIS PROTEIN TUAE"/>
    <property type="match status" value="1"/>
</dbReference>
<dbReference type="AlphaFoldDB" id="A0A0F9G0D3"/>